<dbReference type="Gene3D" id="3.40.50.300">
    <property type="entry name" value="P-loop containing nucleotide triphosphate hydrolases"/>
    <property type="match status" value="1"/>
</dbReference>
<dbReference type="Proteomes" id="UP000422989">
    <property type="component" value="Chromosome"/>
</dbReference>
<keyword evidence="1" id="KW-0547">Nucleotide-binding</keyword>
<evidence type="ECO:0000256" key="1">
    <source>
        <dbReference type="ARBA" id="ARBA00022741"/>
    </source>
</evidence>
<accession>A0A6I6DXA1</accession>
<reference evidence="3 4" key="1">
    <citation type="submission" date="2018-09" db="EMBL/GenBank/DDBJ databases">
        <title>Whole genome sequencing of Microbacterium oryzae strain MB-10T.</title>
        <authorList>
            <person name="Das S.K."/>
        </authorList>
    </citation>
    <scope>NUCLEOTIDE SEQUENCE [LARGE SCALE GENOMIC DNA]</scope>
    <source>
        <strain evidence="3 4">MB-10</strain>
    </source>
</reference>
<keyword evidence="3" id="KW-0132">Cell division</keyword>
<keyword evidence="2" id="KW-0067">ATP-binding</keyword>
<evidence type="ECO:0000313" key="4">
    <source>
        <dbReference type="Proteomes" id="UP000422989"/>
    </source>
</evidence>
<dbReference type="GO" id="GO:0005737">
    <property type="term" value="C:cytoplasm"/>
    <property type="evidence" value="ECO:0007669"/>
    <property type="project" value="TreeGrafter"/>
</dbReference>
<name>A0A6I6DXA1_9MICO</name>
<dbReference type="Pfam" id="PF03969">
    <property type="entry name" value="AFG1_ATPase"/>
    <property type="match status" value="2"/>
</dbReference>
<keyword evidence="3" id="KW-0131">Cell cycle</keyword>
<dbReference type="GO" id="GO:0005524">
    <property type="term" value="F:ATP binding"/>
    <property type="evidence" value="ECO:0007669"/>
    <property type="project" value="UniProtKB-KW"/>
</dbReference>
<dbReference type="PANTHER" id="PTHR12169">
    <property type="entry name" value="ATPASE N2B"/>
    <property type="match status" value="1"/>
</dbReference>
<keyword evidence="4" id="KW-1185">Reference proteome</keyword>
<protein>
    <submittedName>
        <fullName evidence="3">Cell division protein ZapE</fullName>
    </submittedName>
</protein>
<dbReference type="OrthoDB" id="9774491at2"/>
<dbReference type="KEGG" id="moj:D7D94_02200"/>
<dbReference type="PANTHER" id="PTHR12169:SF6">
    <property type="entry name" value="AFG1-LIKE ATPASE"/>
    <property type="match status" value="1"/>
</dbReference>
<evidence type="ECO:0000313" key="3">
    <source>
        <dbReference type="EMBL" id="QGU26624.1"/>
    </source>
</evidence>
<dbReference type="InterPro" id="IPR005654">
    <property type="entry name" value="ATPase_AFG1-like"/>
</dbReference>
<dbReference type="InterPro" id="IPR027417">
    <property type="entry name" value="P-loop_NTPase"/>
</dbReference>
<gene>
    <name evidence="3" type="primary">zapE</name>
    <name evidence="3" type="ORF">D7D94_02200</name>
</gene>
<dbReference type="RefSeq" id="WP_156241023.1">
    <property type="nucleotide sequence ID" value="NZ_BAAAZL010000002.1"/>
</dbReference>
<dbReference type="AlphaFoldDB" id="A0A6I6DXA1"/>
<dbReference type="GO" id="GO:0051301">
    <property type="term" value="P:cell division"/>
    <property type="evidence" value="ECO:0007669"/>
    <property type="project" value="UniProtKB-KW"/>
</dbReference>
<dbReference type="GO" id="GO:0016887">
    <property type="term" value="F:ATP hydrolysis activity"/>
    <property type="evidence" value="ECO:0007669"/>
    <property type="project" value="InterPro"/>
</dbReference>
<proteinExistence type="predicted"/>
<dbReference type="EMBL" id="CP032550">
    <property type="protein sequence ID" value="QGU26624.1"/>
    <property type="molecule type" value="Genomic_DNA"/>
</dbReference>
<sequence length="340" mass="37067">MTSTATEIVHLAERHPQLSGEEMLESLVPPRQFDTATFDSYRVDASYPSQEEAKQELEVFASGGQPERRGGFFSRKPKAPEIKPGVYLDGGFGVGKTHLLAAIYHAVPARRKFFGSFIEYTALVGALGYKNTVDLLRGSALLCIDEFELDDPGDTMVMTRLLGELVGSGTRLAATSNTPPNALGEGRFAAQDFLREIHAMADSFRTLRIDGVDFRQRSLDGHAAVLEERAYDDALAAAGGTASDDDFDALIAQLARVHPSRYIRLIDGLSAVGLRGVRQLTDQSEALRFVAFVDRVYDAQLPIRATGTPLDDVFGAEMLAGGYRKKYLRAVSRLVASTNS</sequence>
<dbReference type="NCBIfam" id="NF040713">
    <property type="entry name" value="ZapE"/>
    <property type="match status" value="1"/>
</dbReference>
<organism evidence="3 4">
    <name type="scientific">Microbacterium oryzae</name>
    <dbReference type="NCBI Taxonomy" id="743009"/>
    <lineage>
        <taxon>Bacteria</taxon>
        <taxon>Bacillati</taxon>
        <taxon>Actinomycetota</taxon>
        <taxon>Actinomycetes</taxon>
        <taxon>Micrococcales</taxon>
        <taxon>Microbacteriaceae</taxon>
        <taxon>Microbacterium</taxon>
    </lineage>
</organism>
<dbReference type="SUPFAM" id="SSF52540">
    <property type="entry name" value="P-loop containing nucleoside triphosphate hydrolases"/>
    <property type="match status" value="1"/>
</dbReference>
<evidence type="ECO:0000256" key="2">
    <source>
        <dbReference type="ARBA" id="ARBA00022840"/>
    </source>
</evidence>